<gene>
    <name evidence="1" type="ORF">GR702_05845</name>
</gene>
<keyword evidence="2" id="KW-1185">Reference proteome</keyword>
<dbReference type="InterPro" id="IPR052896">
    <property type="entry name" value="GGT-like_enzyme"/>
</dbReference>
<reference evidence="1 2" key="1">
    <citation type="submission" date="2019-12" db="EMBL/GenBank/DDBJ databases">
        <authorList>
            <person name="Feng G."/>
            <person name="Zhu H."/>
        </authorList>
    </citation>
    <scope>NUCLEOTIDE SEQUENCE [LARGE SCALE GENOMIC DNA]</scope>
    <source>
        <strain evidence="1 2">FGD1</strain>
    </source>
</reference>
<dbReference type="PRINTS" id="PR01210">
    <property type="entry name" value="GGTRANSPTASE"/>
</dbReference>
<name>A0A7X4GF75_9SPHN</name>
<comment type="caution">
    <text evidence="1">The sequence shown here is derived from an EMBL/GenBank/DDBJ whole genome shotgun (WGS) entry which is preliminary data.</text>
</comment>
<keyword evidence="1" id="KW-0808">Transferase</keyword>
<sequence length="537" mass="55543">MKTVSAQSGIVTAPHFLAAKAGRDVLADGGNAVEACVAVAATLAVVYPHMTGIGGDGFWLIREPDGRVHSIHGCGGAAAGADLSLYAGLDAVPTRGPLAANTVAGTISGWAAALEGQGGSGGESEVEGARGALPLGRLLRDAIEHAEVGVRVTVGGAAIAAAKGGELREQPGAYARIFEPEGRPLAEGDVLRQPLLGETLRTLATDGLESFYRGELGAMIADDLAALGSPVSGEDLAAHRATRPEPLHTVIGGAALYNSAPPTQGFASLLTLALFDRLQAGEANGFDHVHGLVEATKQAFLIRDLHVGDPAHAAFDFQGLLADPTALDALAARIDPARALAWPQPPQWGDTCWFGAADADGRVVSCIQSTYFEFGSGLVLPRTGITWQNRGSSFRLAADGWNALKPGRKPFHTLNPALAVFGDGRVMAYGTMGGEGQPQTQAALFTRYARFGMDLQEAISAPRWLLGRTWGEQSTTLKLEDGFAQGLYGELAAAGHDVERVGPLTATMGHAGALVRLGDGTFQGATDPRSDGAVAGW</sequence>
<dbReference type="Pfam" id="PF01019">
    <property type="entry name" value="G_glu_transpept"/>
    <property type="match status" value="1"/>
</dbReference>
<accession>A0A7X4GF75</accession>
<dbReference type="InterPro" id="IPR029055">
    <property type="entry name" value="Ntn_hydrolases_N"/>
</dbReference>
<evidence type="ECO:0000313" key="2">
    <source>
        <dbReference type="Proteomes" id="UP000465810"/>
    </source>
</evidence>
<dbReference type="Gene3D" id="3.60.20.40">
    <property type="match status" value="1"/>
</dbReference>
<dbReference type="AlphaFoldDB" id="A0A7X4GF75"/>
<proteinExistence type="predicted"/>
<dbReference type="EMBL" id="WVTD01000003">
    <property type="protein sequence ID" value="MYL97295.1"/>
    <property type="molecule type" value="Genomic_DNA"/>
</dbReference>
<evidence type="ECO:0000313" key="1">
    <source>
        <dbReference type="EMBL" id="MYL97295.1"/>
    </source>
</evidence>
<dbReference type="Proteomes" id="UP000465810">
    <property type="component" value="Unassembled WGS sequence"/>
</dbReference>
<dbReference type="GO" id="GO:0016740">
    <property type="term" value="F:transferase activity"/>
    <property type="evidence" value="ECO:0007669"/>
    <property type="project" value="UniProtKB-KW"/>
</dbReference>
<dbReference type="InterPro" id="IPR043138">
    <property type="entry name" value="GGT_lsub"/>
</dbReference>
<dbReference type="PANTHER" id="PTHR43881:SF5">
    <property type="entry name" value="GAMMA-GLUTAMYLTRANSPEPTIDASE"/>
    <property type="match status" value="1"/>
</dbReference>
<dbReference type="PANTHER" id="PTHR43881">
    <property type="entry name" value="GAMMA-GLUTAMYLTRANSPEPTIDASE (AFU_ORTHOLOGUE AFUA_4G13580)"/>
    <property type="match status" value="1"/>
</dbReference>
<organism evidence="1 2">
    <name type="scientific">Novosphingobium silvae</name>
    <dbReference type="NCBI Taxonomy" id="2692619"/>
    <lineage>
        <taxon>Bacteria</taxon>
        <taxon>Pseudomonadati</taxon>
        <taxon>Pseudomonadota</taxon>
        <taxon>Alphaproteobacteria</taxon>
        <taxon>Sphingomonadales</taxon>
        <taxon>Sphingomonadaceae</taxon>
        <taxon>Novosphingobium</taxon>
    </lineage>
</organism>
<dbReference type="Gene3D" id="1.10.246.130">
    <property type="match status" value="1"/>
</dbReference>
<dbReference type="RefSeq" id="WP_160985028.1">
    <property type="nucleotide sequence ID" value="NZ_WVTD01000003.1"/>
</dbReference>
<dbReference type="InterPro" id="IPR043137">
    <property type="entry name" value="GGT_ssub_C"/>
</dbReference>
<protein>
    <submittedName>
        <fullName evidence="1">Gamma-glutamyltransferase</fullName>
    </submittedName>
</protein>
<dbReference type="SUPFAM" id="SSF56235">
    <property type="entry name" value="N-terminal nucleophile aminohydrolases (Ntn hydrolases)"/>
    <property type="match status" value="1"/>
</dbReference>